<accession>A0ABT1NG21</accession>
<dbReference type="Gene3D" id="3.40.1440.10">
    <property type="entry name" value="GIY-YIG endonuclease"/>
    <property type="match status" value="1"/>
</dbReference>
<comment type="caution">
    <text evidence="3">The sequence shown here is derived from an EMBL/GenBank/DDBJ whole genome shotgun (WGS) entry which is preliminary data.</text>
</comment>
<evidence type="ECO:0000313" key="4">
    <source>
        <dbReference type="Proteomes" id="UP001651880"/>
    </source>
</evidence>
<keyword evidence="4" id="KW-1185">Reference proteome</keyword>
<evidence type="ECO:0000313" key="3">
    <source>
        <dbReference type="EMBL" id="MCQ1529098.1"/>
    </source>
</evidence>
<sequence length="94" mass="11360">MYYVYILTNYSNKVLYTGVTNNLERRVYEHKNKLVKGFTEKYNVHKLVYFDSTTDVKVAIAREKQIKGWTRLKKIELIESMNPEWKDLSEDFWS</sequence>
<dbReference type="PANTHER" id="PTHR34477:SF5">
    <property type="entry name" value="BSL5627 PROTEIN"/>
    <property type="match status" value="1"/>
</dbReference>
<dbReference type="EMBL" id="JAJEKE010000003">
    <property type="protein sequence ID" value="MCQ1529098.1"/>
    <property type="molecule type" value="Genomic_DNA"/>
</dbReference>
<organism evidence="3 4">
    <name type="scientific">Lutispora saccharofermentans</name>
    <dbReference type="NCBI Taxonomy" id="3024236"/>
    <lineage>
        <taxon>Bacteria</taxon>
        <taxon>Bacillati</taxon>
        <taxon>Bacillota</taxon>
        <taxon>Clostridia</taxon>
        <taxon>Lutisporales</taxon>
        <taxon>Lutisporaceae</taxon>
        <taxon>Lutispora</taxon>
    </lineage>
</organism>
<dbReference type="InterPro" id="IPR000305">
    <property type="entry name" value="GIY-YIG_endonuc"/>
</dbReference>
<dbReference type="Pfam" id="PF01541">
    <property type="entry name" value="GIY-YIG"/>
    <property type="match status" value="1"/>
</dbReference>
<dbReference type="InterPro" id="IPR050190">
    <property type="entry name" value="UPF0213_domain"/>
</dbReference>
<feature type="domain" description="GIY-YIG" evidence="2">
    <location>
        <begin position="1"/>
        <end position="76"/>
    </location>
</feature>
<reference evidence="3 4" key="1">
    <citation type="submission" date="2021-10" db="EMBL/GenBank/DDBJ databases">
        <title>Lutispora strain m25 sp. nov., a thermophilic, non-spore-forming bacterium isolated from a lab-scale methanogenic bioreactor digesting anaerobic sludge.</title>
        <authorList>
            <person name="El Houari A."/>
            <person name="Mcdonald J."/>
        </authorList>
    </citation>
    <scope>NUCLEOTIDE SEQUENCE [LARGE SCALE GENOMIC DNA]</scope>
    <source>
        <strain evidence="4">m25</strain>
    </source>
</reference>
<dbReference type="Proteomes" id="UP001651880">
    <property type="component" value="Unassembled WGS sequence"/>
</dbReference>
<dbReference type="RefSeq" id="WP_255226614.1">
    <property type="nucleotide sequence ID" value="NZ_JAJEKE010000003.1"/>
</dbReference>
<dbReference type="CDD" id="cd10448">
    <property type="entry name" value="GIY-YIG_unchar_3"/>
    <property type="match status" value="1"/>
</dbReference>
<proteinExistence type="inferred from homology"/>
<dbReference type="PANTHER" id="PTHR34477">
    <property type="entry name" value="UPF0213 PROTEIN YHBQ"/>
    <property type="match status" value="1"/>
</dbReference>
<dbReference type="SUPFAM" id="SSF82771">
    <property type="entry name" value="GIY-YIG endonuclease"/>
    <property type="match status" value="1"/>
</dbReference>
<gene>
    <name evidence="3" type="ORF">LJD61_05990</name>
</gene>
<evidence type="ECO:0000259" key="2">
    <source>
        <dbReference type="PROSITE" id="PS50164"/>
    </source>
</evidence>
<comment type="similarity">
    <text evidence="1">Belongs to the UPF0213 family.</text>
</comment>
<protein>
    <submittedName>
        <fullName evidence="3">GIY-YIG nuclease family protein</fullName>
    </submittedName>
</protein>
<dbReference type="PROSITE" id="PS50164">
    <property type="entry name" value="GIY_YIG"/>
    <property type="match status" value="1"/>
</dbReference>
<evidence type="ECO:0000256" key="1">
    <source>
        <dbReference type="ARBA" id="ARBA00007435"/>
    </source>
</evidence>
<name>A0ABT1NG21_9FIRM</name>
<dbReference type="InterPro" id="IPR035901">
    <property type="entry name" value="GIY-YIG_endonuc_sf"/>
</dbReference>